<dbReference type="GO" id="GO:0000271">
    <property type="term" value="P:polysaccharide biosynthetic process"/>
    <property type="evidence" value="ECO:0007669"/>
    <property type="project" value="InterPro"/>
</dbReference>
<organism evidence="2 3">
    <name type="scientific">Selenomonas ruminantium</name>
    <dbReference type="NCBI Taxonomy" id="971"/>
    <lineage>
        <taxon>Bacteria</taxon>
        <taxon>Bacillati</taxon>
        <taxon>Bacillota</taxon>
        <taxon>Negativicutes</taxon>
        <taxon>Selenomonadales</taxon>
        <taxon>Selenomonadaceae</taxon>
        <taxon>Selenomonas</taxon>
    </lineage>
</organism>
<dbReference type="EMBL" id="FNJQ01000048">
    <property type="protein sequence ID" value="SDP75328.1"/>
    <property type="molecule type" value="Genomic_DNA"/>
</dbReference>
<gene>
    <name evidence="2" type="ORF">SAMN05216366_14813</name>
</gene>
<evidence type="ECO:0000313" key="3">
    <source>
        <dbReference type="Proteomes" id="UP000182412"/>
    </source>
</evidence>
<dbReference type="AlphaFoldDB" id="A0A1H0VAT9"/>
<dbReference type="InterPro" id="IPR007833">
    <property type="entry name" value="Capsule_polysaccharide_synth"/>
</dbReference>
<evidence type="ECO:0000313" key="2">
    <source>
        <dbReference type="EMBL" id="SDP75328.1"/>
    </source>
</evidence>
<keyword evidence="1" id="KW-1133">Transmembrane helix</keyword>
<dbReference type="Proteomes" id="UP000182412">
    <property type="component" value="Unassembled WGS sequence"/>
</dbReference>
<dbReference type="GO" id="GO:0015774">
    <property type="term" value="P:polysaccharide transport"/>
    <property type="evidence" value="ECO:0007669"/>
    <property type="project" value="InterPro"/>
</dbReference>
<keyword evidence="1" id="KW-0472">Membrane</keyword>
<dbReference type="RefSeq" id="WP_074573520.1">
    <property type="nucleotide sequence ID" value="NZ_FNJQ01000048.1"/>
</dbReference>
<name>A0A1H0VAT9_SELRU</name>
<feature type="transmembrane region" description="Helical" evidence="1">
    <location>
        <begin position="36"/>
        <end position="53"/>
    </location>
</feature>
<proteinExistence type="predicted"/>
<dbReference type="Pfam" id="PF05159">
    <property type="entry name" value="Capsule_synth"/>
    <property type="match status" value="1"/>
</dbReference>
<accession>A0A1H0VAT9</accession>
<keyword evidence="1" id="KW-0812">Transmembrane</keyword>
<evidence type="ECO:0000256" key="1">
    <source>
        <dbReference type="SAM" id="Phobius"/>
    </source>
</evidence>
<reference evidence="2 3" key="1">
    <citation type="submission" date="2016-10" db="EMBL/GenBank/DDBJ databases">
        <authorList>
            <person name="de Groot N.N."/>
        </authorList>
    </citation>
    <scope>NUCLEOTIDE SEQUENCE [LARGE SCALE GENOMIC DNA]</scope>
    <source>
        <strain evidence="2 3">S137</strain>
    </source>
</reference>
<sequence>MSGANIMNKNKYIIISVDFLEQGRFFLRWQKAFNKLGYSIIFISYTYSVYAFLKKYVTNYNLVDLICNDKNNNNYHIISEDKVRLSIEYNAKWNSIKELKKVYYAILEKYNTEYNRLNVKYIVLWNGNKMADISWKDIAINSDIKTIYVEIANIEGKIFVDPLGTNAKSYLYKNVKILKRFDYDEDKYCAWKNTYINEKYEQTTVRQAKKNSILEAIKGNLLDIYGILLYKAVYRKHLSKKRLWDRMYSCSFEYNQIGDGIKYIFFPLQVSTDTQVLINGNMTLLDSIEYAVNKAKDEGCWLVIKPHPAEKNPANIKEIKRISTEYDKCIFSDDNTFKLLKNAHKVITINSTVGLESLILGCDVDIIGKAFYKFFENDDLQRYIMGYLVNVDYWGHDDLTIYQAQEILSRADIDEEKYPLTYTDYNLVCDNNGE</sequence>
<protein>
    <submittedName>
        <fullName evidence="2">Capsular polysaccharide export protein</fullName>
    </submittedName>
</protein>